<evidence type="ECO:0000256" key="1">
    <source>
        <dbReference type="SAM" id="MobiDB-lite"/>
    </source>
</evidence>
<feature type="region of interest" description="Disordered" evidence="1">
    <location>
        <begin position="93"/>
        <end position="118"/>
    </location>
</feature>
<dbReference type="EMBL" id="LKEX01011208">
    <property type="protein sequence ID" value="KYN50176.1"/>
    <property type="molecule type" value="Genomic_DNA"/>
</dbReference>
<accession>A0A151K227</accession>
<dbReference type="PANTHER" id="PTHR22954">
    <property type="entry name" value="RETROVIRAL PROTEASE-RELATED"/>
    <property type="match status" value="1"/>
</dbReference>
<dbReference type="PANTHER" id="PTHR22954:SF3">
    <property type="entry name" value="PROTEIN CBG08539"/>
    <property type="match status" value="1"/>
</dbReference>
<gene>
    <name evidence="2" type="ORF">ALC62_01962</name>
</gene>
<comment type="caution">
    <text evidence="2">The sequence shown here is derived from an EMBL/GenBank/DDBJ whole genome shotgun (WGS) entry which is preliminary data.</text>
</comment>
<evidence type="ECO:0000313" key="3">
    <source>
        <dbReference type="Proteomes" id="UP000078542"/>
    </source>
</evidence>
<evidence type="ECO:0000313" key="2">
    <source>
        <dbReference type="EMBL" id="KYN50176.1"/>
    </source>
</evidence>
<dbReference type="STRING" id="456900.A0A151K227"/>
<proteinExistence type="predicted"/>
<dbReference type="Pfam" id="PF03564">
    <property type="entry name" value="DUF1759"/>
    <property type="match status" value="1"/>
</dbReference>
<dbReference type="AlphaFoldDB" id="A0A151K227"/>
<dbReference type="Proteomes" id="UP000078542">
    <property type="component" value="Unassembled WGS sequence"/>
</dbReference>
<protein>
    <submittedName>
        <fullName evidence="2">Uncharacterized protein</fullName>
    </submittedName>
</protein>
<reference evidence="2 3" key="1">
    <citation type="submission" date="2016-03" db="EMBL/GenBank/DDBJ databases">
        <title>Cyphomyrmex costatus WGS genome.</title>
        <authorList>
            <person name="Nygaard S."/>
            <person name="Hu H."/>
            <person name="Boomsma J."/>
            <person name="Zhang G."/>
        </authorList>
    </citation>
    <scope>NUCLEOTIDE SEQUENCE [LARGE SCALE GENOMIC DNA]</scope>
    <source>
        <strain evidence="2">MS0001</strain>
        <tissue evidence="2">Whole body</tissue>
    </source>
</reference>
<dbReference type="InterPro" id="IPR005312">
    <property type="entry name" value="DUF1759"/>
</dbReference>
<sequence>MPNSIKILLQRRTSLKSQITQLTNVLDKGAPDNATLKLRIARLTEVYNAYEEHNIELVVLDPDNQDSHQDEFINIQERFFSLASRIDNILNPADVSNSAGSSTETRSDRAESTAPTKKRRIKLPEAPLPTFDGKFENWLSFKNTFYNMIGSQTDLSDVDKLHYLKSALTGEAANKVRILEIDGISYSKE</sequence>
<organism evidence="2 3">
    <name type="scientific">Cyphomyrmex costatus</name>
    <dbReference type="NCBI Taxonomy" id="456900"/>
    <lineage>
        <taxon>Eukaryota</taxon>
        <taxon>Metazoa</taxon>
        <taxon>Ecdysozoa</taxon>
        <taxon>Arthropoda</taxon>
        <taxon>Hexapoda</taxon>
        <taxon>Insecta</taxon>
        <taxon>Pterygota</taxon>
        <taxon>Neoptera</taxon>
        <taxon>Endopterygota</taxon>
        <taxon>Hymenoptera</taxon>
        <taxon>Apocrita</taxon>
        <taxon>Aculeata</taxon>
        <taxon>Formicoidea</taxon>
        <taxon>Formicidae</taxon>
        <taxon>Myrmicinae</taxon>
        <taxon>Cyphomyrmex</taxon>
    </lineage>
</organism>
<feature type="compositionally biased region" description="Polar residues" evidence="1">
    <location>
        <begin position="94"/>
        <end position="104"/>
    </location>
</feature>
<keyword evidence="3" id="KW-1185">Reference proteome</keyword>
<name>A0A151K227_9HYME</name>